<organism evidence="5 6">
    <name type="scientific">Marinithermofilum abyssi</name>
    <dbReference type="NCBI Taxonomy" id="1571185"/>
    <lineage>
        <taxon>Bacteria</taxon>
        <taxon>Bacillati</taxon>
        <taxon>Bacillota</taxon>
        <taxon>Bacilli</taxon>
        <taxon>Bacillales</taxon>
        <taxon>Thermoactinomycetaceae</taxon>
        <taxon>Marinithermofilum</taxon>
    </lineage>
</organism>
<dbReference type="Proteomes" id="UP000625210">
    <property type="component" value="Unassembled WGS sequence"/>
</dbReference>
<keyword evidence="6" id="KW-1185">Reference proteome</keyword>
<comment type="caution">
    <text evidence="5">The sequence shown here is derived from an EMBL/GenBank/DDBJ whole genome shotgun (WGS) entry which is preliminary data.</text>
</comment>
<feature type="domain" description="HTH araC/xylS-type" evidence="4">
    <location>
        <begin position="20"/>
        <end position="118"/>
    </location>
</feature>
<dbReference type="RefSeq" id="WP_229752051.1">
    <property type="nucleotide sequence ID" value="NZ_BMHQ01000017.1"/>
</dbReference>
<dbReference type="PROSITE" id="PS01124">
    <property type="entry name" value="HTH_ARAC_FAMILY_2"/>
    <property type="match status" value="1"/>
</dbReference>
<protein>
    <recommendedName>
        <fullName evidence="4">HTH araC/xylS-type domain-containing protein</fullName>
    </recommendedName>
</protein>
<dbReference type="GO" id="GO:0003700">
    <property type="term" value="F:DNA-binding transcription factor activity"/>
    <property type="evidence" value="ECO:0007669"/>
    <property type="project" value="InterPro"/>
</dbReference>
<evidence type="ECO:0000313" key="6">
    <source>
        <dbReference type="Proteomes" id="UP000625210"/>
    </source>
</evidence>
<evidence type="ECO:0000256" key="3">
    <source>
        <dbReference type="ARBA" id="ARBA00023163"/>
    </source>
</evidence>
<keyword evidence="1" id="KW-0805">Transcription regulation</keyword>
<dbReference type="EMBL" id="BMHQ01000017">
    <property type="protein sequence ID" value="GGE28560.1"/>
    <property type="molecule type" value="Genomic_DNA"/>
</dbReference>
<evidence type="ECO:0000256" key="2">
    <source>
        <dbReference type="ARBA" id="ARBA00023125"/>
    </source>
</evidence>
<reference evidence="5" key="2">
    <citation type="submission" date="2020-09" db="EMBL/GenBank/DDBJ databases">
        <authorList>
            <person name="Sun Q."/>
            <person name="Zhou Y."/>
        </authorList>
    </citation>
    <scope>NUCLEOTIDE SEQUENCE</scope>
    <source>
        <strain evidence="5">CGMCC 1.15179</strain>
    </source>
</reference>
<evidence type="ECO:0000259" key="4">
    <source>
        <dbReference type="PROSITE" id="PS01124"/>
    </source>
</evidence>
<dbReference type="InterPro" id="IPR020449">
    <property type="entry name" value="Tscrpt_reg_AraC-type_HTH"/>
</dbReference>
<dbReference type="PANTHER" id="PTHR43280">
    <property type="entry name" value="ARAC-FAMILY TRANSCRIPTIONAL REGULATOR"/>
    <property type="match status" value="1"/>
</dbReference>
<gene>
    <name evidence="5" type="ORF">GCM10011571_33300</name>
</gene>
<dbReference type="Pfam" id="PF12833">
    <property type="entry name" value="HTH_18"/>
    <property type="match status" value="1"/>
</dbReference>
<keyword evidence="2" id="KW-0238">DNA-binding</keyword>
<reference evidence="5" key="1">
    <citation type="journal article" date="2014" name="Int. J. Syst. Evol. Microbiol.">
        <title>Complete genome sequence of Corynebacterium casei LMG S-19264T (=DSM 44701T), isolated from a smear-ripened cheese.</title>
        <authorList>
            <consortium name="US DOE Joint Genome Institute (JGI-PGF)"/>
            <person name="Walter F."/>
            <person name="Albersmeier A."/>
            <person name="Kalinowski J."/>
            <person name="Ruckert C."/>
        </authorList>
    </citation>
    <scope>NUCLEOTIDE SEQUENCE</scope>
    <source>
        <strain evidence="5">CGMCC 1.15179</strain>
    </source>
</reference>
<dbReference type="InterPro" id="IPR018060">
    <property type="entry name" value="HTH_AraC"/>
</dbReference>
<name>A0A8J2YA87_9BACL</name>
<evidence type="ECO:0000256" key="1">
    <source>
        <dbReference type="ARBA" id="ARBA00023015"/>
    </source>
</evidence>
<dbReference type="InterPro" id="IPR009057">
    <property type="entry name" value="Homeodomain-like_sf"/>
</dbReference>
<dbReference type="GO" id="GO:0043565">
    <property type="term" value="F:sequence-specific DNA binding"/>
    <property type="evidence" value="ECO:0007669"/>
    <property type="project" value="InterPro"/>
</dbReference>
<dbReference type="PRINTS" id="PR00032">
    <property type="entry name" value="HTHARAC"/>
</dbReference>
<accession>A0A8J2YA87</accession>
<dbReference type="PROSITE" id="PS00041">
    <property type="entry name" value="HTH_ARAC_FAMILY_1"/>
    <property type="match status" value="1"/>
</dbReference>
<dbReference type="SMART" id="SM00342">
    <property type="entry name" value="HTH_ARAC"/>
    <property type="match status" value="1"/>
</dbReference>
<sequence>MMSETDFLDKVKTDYTNPIETAIRYIQLKYQEPITLKEVANHVYLSPSHFSRLFKSETGTTFIEYLTRYRVEKSKGLLKITSLPIEVISNYMGFMSASYFSTTFKRLEGKTPSEYRKLFDHFTNGYRKNPTEVQNLVSE</sequence>
<evidence type="ECO:0000313" key="5">
    <source>
        <dbReference type="EMBL" id="GGE28560.1"/>
    </source>
</evidence>
<proteinExistence type="predicted"/>
<dbReference type="PANTHER" id="PTHR43280:SF28">
    <property type="entry name" value="HTH-TYPE TRANSCRIPTIONAL ACTIVATOR RHAS"/>
    <property type="match status" value="1"/>
</dbReference>
<dbReference type="SUPFAM" id="SSF46689">
    <property type="entry name" value="Homeodomain-like"/>
    <property type="match status" value="2"/>
</dbReference>
<keyword evidence="3" id="KW-0804">Transcription</keyword>
<dbReference type="AlphaFoldDB" id="A0A8J2YA87"/>
<dbReference type="Gene3D" id="1.10.10.60">
    <property type="entry name" value="Homeodomain-like"/>
    <property type="match status" value="2"/>
</dbReference>
<dbReference type="InterPro" id="IPR018062">
    <property type="entry name" value="HTH_AraC-typ_CS"/>
</dbReference>